<dbReference type="Proteomes" id="UP000001968">
    <property type="component" value="Chromosome"/>
</dbReference>
<dbReference type="PROSITE" id="PS51387">
    <property type="entry name" value="FAD_PCMH"/>
    <property type="match status" value="1"/>
</dbReference>
<evidence type="ECO:0000313" key="4">
    <source>
        <dbReference type="EMBL" id="ABI68447.1"/>
    </source>
</evidence>
<dbReference type="STRING" id="335541.Swol_1137"/>
<dbReference type="InterPro" id="IPR005107">
    <property type="entry name" value="CO_DH_flav_C"/>
</dbReference>
<evidence type="ECO:0000256" key="2">
    <source>
        <dbReference type="ARBA" id="ARBA00023002"/>
    </source>
</evidence>
<dbReference type="eggNOG" id="COG1319">
    <property type="taxonomic scope" value="Bacteria"/>
</dbReference>
<keyword evidence="2" id="KW-0560">Oxidoreductase</keyword>
<protein>
    <submittedName>
        <fullName evidence="4">Conserved hypothetical dehydrogenase</fullName>
    </submittedName>
</protein>
<feature type="domain" description="FAD-binding PCMH-type" evidence="3">
    <location>
        <begin position="1"/>
        <end position="172"/>
    </location>
</feature>
<evidence type="ECO:0000313" key="5">
    <source>
        <dbReference type="Proteomes" id="UP000001968"/>
    </source>
</evidence>
<evidence type="ECO:0000259" key="3">
    <source>
        <dbReference type="PROSITE" id="PS51387"/>
    </source>
</evidence>
<dbReference type="RefSeq" id="WP_011640551.1">
    <property type="nucleotide sequence ID" value="NC_008346.1"/>
</dbReference>
<dbReference type="KEGG" id="swo:Swol_1137"/>
<dbReference type="Gene3D" id="3.30.390.50">
    <property type="entry name" value="CO dehydrogenase flavoprotein, C-terminal domain"/>
    <property type="match status" value="1"/>
</dbReference>
<dbReference type="PANTHER" id="PTHR42659">
    <property type="entry name" value="XANTHINE DEHYDROGENASE SUBUNIT C-RELATED"/>
    <property type="match status" value="1"/>
</dbReference>
<dbReference type="Gene3D" id="3.30.465.10">
    <property type="match status" value="1"/>
</dbReference>
<keyword evidence="1" id="KW-0285">Flavoprotein</keyword>
<dbReference type="InterPro" id="IPR036318">
    <property type="entry name" value="FAD-bd_PCMH-like_sf"/>
</dbReference>
<dbReference type="GO" id="GO:0016491">
    <property type="term" value="F:oxidoreductase activity"/>
    <property type="evidence" value="ECO:0007669"/>
    <property type="project" value="UniProtKB-KW"/>
</dbReference>
<dbReference type="SUPFAM" id="SSF55447">
    <property type="entry name" value="CO dehydrogenase flavoprotein C-terminal domain-like"/>
    <property type="match status" value="1"/>
</dbReference>
<dbReference type="SUPFAM" id="SSF56176">
    <property type="entry name" value="FAD-binding/transporter-associated domain-like"/>
    <property type="match status" value="1"/>
</dbReference>
<dbReference type="GO" id="GO:0071949">
    <property type="term" value="F:FAD binding"/>
    <property type="evidence" value="ECO:0007669"/>
    <property type="project" value="InterPro"/>
</dbReference>
<dbReference type="SMART" id="SM01092">
    <property type="entry name" value="CO_deh_flav_C"/>
    <property type="match status" value="1"/>
</dbReference>
<dbReference type="InterPro" id="IPR016169">
    <property type="entry name" value="FAD-bd_PCMH_sub2"/>
</dbReference>
<evidence type="ECO:0000256" key="1">
    <source>
        <dbReference type="ARBA" id="ARBA00022630"/>
    </source>
</evidence>
<name>Q0AXV7_SYNWW</name>
<dbReference type="InterPro" id="IPR036683">
    <property type="entry name" value="CO_DH_flav_C_dom_sf"/>
</dbReference>
<dbReference type="PANTHER" id="PTHR42659:SF9">
    <property type="entry name" value="XANTHINE DEHYDROGENASE FAD-BINDING SUBUNIT XDHB-RELATED"/>
    <property type="match status" value="1"/>
</dbReference>
<organism evidence="4 5">
    <name type="scientific">Syntrophomonas wolfei subsp. wolfei (strain DSM 2245B / Goettingen)</name>
    <dbReference type="NCBI Taxonomy" id="335541"/>
    <lineage>
        <taxon>Bacteria</taxon>
        <taxon>Bacillati</taxon>
        <taxon>Bacillota</taxon>
        <taxon>Clostridia</taxon>
        <taxon>Eubacteriales</taxon>
        <taxon>Syntrophomonadaceae</taxon>
        <taxon>Syntrophomonas</taxon>
    </lineage>
</organism>
<dbReference type="InterPro" id="IPR016166">
    <property type="entry name" value="FAD-bd_PCMH"/>
</dbReference>
<keyword evidence="5" id="KW-1185">Reference proteome</keyword>
<dbReference type="HOGENOM" id="CLU_058050_0_0_9"/>
<dbReference type="AlphaFoldDB" id="Q0AXV7"/>
<dbReference type="OrthoDB" id="9789842at2"/>
<reference evidence="5" key="1">
    <citation type="journal article" date="2010" name="Environ. Microbiol.">
        <title>The genome of Syntrophomonas wolfei: new insights into syntrophic metabolism and biohydrogen production.</title>
        <authorList>
            <person name="Sieber J.R."/>
            <person name="Sims D.R."/>
            <person name="Han C."/>
            <person name="Kim E."/>
            <person name="Lykidis A."/>
            <person name="Lapidus A.L."/>
            <person name="McDonnald E."/>
            <person name="Rohlin L."/>
            <person name="Culley D.E."/>
            <person name="Gunsalus R."/>
            <person name="McInerney M.J."/>
        </authorList>
    </citation>
    <scope>NUCLEOTIDE SEQUENCE [LARGE SCALE GENOMIC DNA]</scope>
    <source>
        <strain evidence="5">DSM 2245B / Goettingen</strain>
    </source>
</reference>
<accession>Q0AXV7</accession>
<dbReference type="EMBL" id="CP000448">
    <property type="protein sequence ID" value="ABI68447.1"/>
    <property type="molecule type" value="Genomic_DNA"/>
</dbReference>
<dbReference type="Pfam" id="PF03450">
    <property type="entry name" value="CO_deh_flav_C"/>
    <property type="match status" value="1"/>
</dbReference>
<sequence>MVKVYRPLNLIEALDIRNNENTIVFAGGTDLMVKHREWSGAVPKFSTSLLFMGHLTELQTINIDNNSLKIGAACTLAQILNDKRIPDYLKLPIAQMASPSIRNMGTIGGNIGNSSPAGDTLPMFYALDAQLTIQSKSKTYAVGIEDFITGPGQNLLKPDEILSEITIPLSNYRQYYYRKVGSRKANCISKISFFALANGDAAQIHEVRIAFGAVAPTVIRSFEAETLLKGINKSQISERLNDIKSSYANLLNPVDDRRSTKIYRQKVSLQLLENFLLKELVW</sequence>
<dbReference type="InterPro" id="IPR051312">
    <property type="entry name" value="Diverse_Substr_Oxidored"/>
</dbReference>
<dbReference type="Pfam" id="PF00941">
    <property type="entry name" value="FAD_binding_5"/>
    <property type="match status" value="1"/>
</dbReference>
<proteinExistence type="predicted"/>
<gene>
    <name evidence="4" type="ordered locus">Swol_1137</name>
</gene>
<dbReference type="InterPro" id="IPR002346">
    <property type="entry name" value="Mopterin_DH_FAD-bd"/>
</dbReference>